<dbReference type="EMBL" id="ASHM01216366">
    <property type="protein sequence ID" value="PNX67801.1"/>
    <property type="molecule type" value="Genomic_DNA"/>
</dbReference>
<dbReference type="GO" id="GO:0016301">
    <property type="term" value="F:kinase activity"/>
    <property type="evidence" value="ECO:0007669"/>
    <property type="project" value="UniProtKB-KW"/>
</dbReference>
<evidence type="ECO:0000313" key="1">
    <source>
        <dbReference type="EMBL" id="PNX67801.1"/>
    </source>
</evidence>
<organism evidence="1 2">
    <name type="scientific">Trifolium pratense</name>
    <name type="common">Red clover</name>
    <dbReference type="NCBI Taxonomy" id="57577"/>
    <lineage>
        <taxon>Eukaryota</taxon>
        <taxon>Viridiplantae</taxon>
        <taxon>Streptophyta</taxon>
        <taxon>Embryophyta</taxon>
        <taxon>Tracheophyta</taxon>
        <taxon>Spermatophyta</taxon>
        <taxon>Magnoliopsida</taxon>
        <taxon>eudicotyledons</taxon>
        <taxon>Gunneridae</taxon>
        <taxon>Pentapetalae</taxon>
        <taxon>rosids</taxon>
        <taxon>fabids</taxon>
        <taxon>Fabales</taxon>
        <taxon>Fabaceae</taxon>
        <taxon>Papilionoideae</taxon>
        <taxon>50 kb inversion clade</taxon>
        <taxon>NPAAA clade</taxon>
        <taxon>Hologalegina</taxon>
        <taxon>IRL clade</taxon>
        <taxon>Trifolieae</taxon>
        <taxon>Trifolium</taxon>
    </lineage>
</organism>
<gene>
    <name evidence="1" type="ORF">L195_g063687</name>
</gene>
<proteinExistence type="predicted"/>
<dbReference type="AlphaFoldDB" id="A0A2K3KNB3"/>
<accession>A0A2K3KNB3</accession>
<reference evidence="1 2" key="1">
    <citation type="journal article" date="2014" name="Am. J. Bot.">
        <title>Genome assembly and annotation for red clover (Trifolium pratense; Fabaceae).</title>
        <authorList>
            <person name="Istvanek J."/>
            <person name="Jaros M."/>
            <person name="Krenek A."/>
            <person name="Repkova J."/>
        </authorList>
    </citation>
    <scope>NUCLEOTIDE SEQUENCE [LARGE SCALE GENOMIC DNA]</scope>
    <source>
        <strain evidence="2">cv. Tatra</strain>
        <tissue evidence="1">Young leaves</tissue>
    </source>
</reference>
<keyword evidence="1" id="KW-0418">Kinase</keyword>
<feature type="non-terminal residue" evidence="1">
    <location>
        <position position="62"/>
    </location>
</feature>
<dbReference type="Proteomes" id="UP000236291">
    <property type="component" value="Unassembled WGS sequence"/>
</dbReference>
<keyword evidence="1" id="KW-0808">Transferase</keyword>
<reference evidence="1 2" key="2">
    <citation type="journal article" date="2017" name="Front. Plant Sci.">
        <title>Gene Classification and Mining of Molecular Markers Useful in Red Clover (Trifolium pratense) Breeding.</title>
        <authorList>
            <person name="Istvanek J."/>
            <person name="Dluhosova J."/>
            <person name="Dluhos P."/>
            <person name="Patkova L."/>
            <person name="Nedelnik J."/>
            <person name="Repkova J."/>
        </authorList>
    </citation>
    <scope>NUCLEOTIDE SEQUENCE [LARGE SCALE GENOMIC DNA]</scope>
    <source>
        <strain evidence="2">cv. Tatra</strain>
        <tissue evidence="1">Young leaves</tissue>
    </source>
</reference>
<name>A0A2K3KNB3_TRIPR</name>
<comment type="caution">
    <text evidence="1">The sequence shown here is derived from an EMBL/GenBank/DDBJ whole genome shotgun (WGS) entry which is preliminary data.</text>
</comment>
<protein>
    <submittedName>
        <fullName evidence="1">Dual specificity tyrosine-phosphorylation-regulated kinase</fullName>
    </submittedName>
</protein>
<sequence length="62" mass="7496">MQHEPYWYNENDDDDDFMTPDFEGPDFFACQSEDKFVTEKNYEEIRLEGNEGYMDKPMKPCI</sequence>
<evidence type="ECO:0000313" key="2">
    <source>
        <dbReference type="Proteomes" id="UP000236291"/>
    </source>
</evidence>